<proteinExistence type="inferred from homology"/>
<comment type="pathway">
    <text evidence="1">Cell wall biogenesis; cell wall polysaccharide biosynthesis.</text>
</comment>
<dbReference type="InterPro" id="IPR029044">
    <property type="entry name" value="Nucleotide-diphossugar_trans"/>
</dbReference>
<evidence type="ECO:0000256" key="2">
    <source>
        <dbReference type="ARBA" id="ARBA00006739"/>
    </source>
</evidence>
<evidence type="ECO:0000256" key="1">
    <source>
        <dbReference type="ARBA" id="ARBA00004776"/>
    </source>
</evidence>
<dbReference type="PANTHER" id="PTHR43179">
    <property type="entry name" value="RHAMNOSYLTRANSFERASE WBBL"/>
    <property type="match status" value="1"/>
</dbReference>
<reference evidence="8" key="1">
    <citation type="submission" date="2016-11" db="EMBL/GenBank/DDBJ databases">
        <authorList>
            <person name="Varghese N."/>
            <person name="Submissions S."/>
        </authorList>
    </citation>
    <scope>NUCLEOTIDE SEQUENCE [LARGE SCALE GENOMIC DNA]</scope>
    <source>
        <strain evidence="8">DSM 15285</strain>
    </source>
</reference>
<sequence>MCVQIVIPNYNGLRYLQRCLDSVYNQNFNEVELIVVDNNSQDNSCEFIKRNYPDVKLINLSKNHGFAKAVNEGIKLAKGEYVVLLNNDTEVEKDWLKNLVECIKKDKKIFSVSSKMIQYNNRNLIDDAGDEYTLLGWTFKIGEGESVNNYNEKKEIFSSCAGAAIYRKKIFDEIGYFDENFFAYMEDVDISYRAKSHGYKNIYCPDAVVYHIGSGTSGSRYNEFKIKLSARNNVYVPYKNMPLFQLIINLPFLFLGFFIKYLFFLKKGFGKTYLEGLKEGITTLNKIERVKYKNKNLLNYIKIELELVKNTFKYVFLN</sequence>
<keyword evidence="3" id="KW-0328">Glycosyltransferase</keyword>
<dbReference type="Pfam" id="PF00535">
    <property type="entry name" value="Glycos_transf_2"/>
    <property type="match status" value="1"/>
</dbReference>
<organism evidence="7 8">
    <name type="scientific">Tepidibacter thalassicus DSM 15285</name>
    <dbReference type="NCBI Taxonomy" id="1123350"/>
    <lineage>
        <taxon>Bacteria</taxon>
        <taxon>Bacillati</taxon>
        <taxon>Bacillota</taxon>
        <taxon>Clostridia</taxon>
        <taxon>Peptostreptococcales</taxon>
        <taxon>Peptostreptococcaceae</taxon>
        <taxon>Tepidibacter</taxon>
    </lineage>
</organism>
<evidence type="ECO:0000259" key="6">
    <source>
        <dbReference type="Pfam" id="PF00535"/>
    </source>
</evidence>
<evidence type="ECO:0000256" key="5">
    <source>
        <dbReference type="SAM" id="Phobius"/>
    </source>
</evidence>
<dbReference type="SUPFAM" id="SSF53448">
    <property type="entry name" value="Nucleotide-diphospho-sugar transferases"/>
    <property type="match status" value="1"/>
</dbReference>
<dbReference type="STRING" id="1123350.SAMN02744040_01650"/>
<keyword evidence="8" id="KW-1185">Reference proteome</keyword>
<dbReference type="CDD" id="cd04186">
    <property type="entry name" value="GT_2_like_c"/>
    <property type="match status" value="1"/>
</dbReference>
<dbReference type="AlphaFoldDB" id="A0A1M5S5Y5"/>
<dbReference type="RefSeq" id="WP_072725440.1">
    <property type="nucleotide sequence ID" value="NZ_FQXH01000017.1"/>
</dbReference>
<feature type="transmembrane region" description="Helical" evidence="5">
    <location>
        <begin position="243"/>
        <end position="263"/>
    </location>
</feature>
<protein>
    <submittedName>
        <fullName evidence="7">Glycosyltransferase, GT2 family</fullName>
    </submittedName>
</protein>
<keyword evidence="5" id="KW-1133">Transmembrane helix</keyword>
<dbReference type="EMBL" id="FQXH01000017">
    <property type="protein sequence ID" value="SHH34042.1"/>
    <property type="molecule type" value="Genomic_DNA"/>
</dbReference>
<evidence type="ECO:0000313" key="8">
    <source>
        <dbReference type="Proteomes" id="UP000242520"/>
    </source>
</evidence>
<accession>A0A1M5S5Y5</accession>
<feature type="domain" description="Glycosyltransferase 2-like" evidence="6">
    <location>
        <begin position="5"/>
        <end position="175"/>
    </location>
</feature>
<dbReference type="OrthoDB" id="9771846at2"/>
<evidence type="ECO:0000256" key="4">
    <source>
        <dbReference type="ARBA" id="ARBA00022679"/>
    </source>
</evidence>
<comment type="similarity">
    <text evidence="2">Belongs to the glycosyltransferase 2 family.</text>
</comment>
<evidence type="ECO:0000256" key="3">
    <source>
        <dbReference type="ARBA" id="ARBA00022676"/>
    </source>
</evidence>
<name>A0A1M5S5Y5_9FIRM</name>
<dbReference type="InterPro" id="IPR001173">
    <property type="entry name" value="Glyco_trans_2-like"/>
</dbReference>
<dbReference type="Gene3D" id="3.90.550.10">
    <property type="entry name" value="Spore Coat Polysaccharide Biosynthesis Protein SpsA, Chain A"/>
    <property type="match status" value="1"/>
</dbReference>
<gene>
    <name evidence="7" type="ORF">SAMN02744040_01650</name>
</gene>
<keyword evidence="5" id="KW-0472">Membrane</keyword>
<dbReference type="GO" id="GO:0016757">
    <property type="term" value="F:glycosyltransferase activity"/>
    <property type="evidence" value="ECO:0007669"/>
    <property type="project" value="UniProtKB-KW"/>
</dbReference>
<keyword evidence="4 7" id="KW-0808">Transferase</keyword>
<dbReference type="PANTHER" id="PTHR43179:SF12">
    <property type="entry name" value="GALACTOFURANOSYLTRANSFERASE GLFT2"/>
    <property type="match status" value="1"/>
</dbReference>
<keyword evidence="5" id="KW-0812">Transmembrane</keyword>
<dbReference type="Proteomes" id="UP000242520">
    <property type="component" value="Unassembled WGS sequence"/>
</dbReference>
<evidence type="ECO:0000313" key="7">
    <source>
        <dbReference type="EMBL" id="SHH34042.1"/>
    </source>
</evidence>